<sequence length="430" mass="45889">MLLAGIGFFASLLLIFLRVPIAIALGVTGYVGFGYIVGWNQAGSMLALMARESTMSYGLVVIPLFILMGNFVAGAGISGDLYRAAQAWFGHRRGGLATATVMSCGGFAAVCGSSVATVVTIGKVALPSMRKYHYADQLSTASVAAGATLGIIIPPSIMLVIYGIMTETHIGMLYVAGFIPGILGLIGYVLAVRWTVWRRPESAPVAERADRVEKVDSLKRIWSICALFLLVIGGIYGGFFTAAEASGIGAFGAFLLAWSMGRLSWRILYEILVDSALTSAMLIAMLVGASVFTEFLNYTSAHEGLLNFVNDSGLPPVGVVLLICGIYIVLGALMEELSMILLTVPLFFPIVIGLGYDPVWFGVLVVVLCELGMIAPPVGVNLFVVRTIARDVPLTQIIRGIVPFAMANIIRIFILAVFPAISLFLPRLLY</sequence>
<keyword evidence="5 7" id="KW-1133">Transmembrane helix</keyword>
<dbReference type="STRING" id="65735.SAMN04488075_3034"/>
<accession>A0A1H6NMF0</accession>
<feature type="transmembrane region" description="Helical" evidence="7">
    <location>
        <begin position="245"/>
        <end position="265"/>
    </location>
</feature>
<keyword evidence="3 7" id="KW-0997">Cell inner membrane</keyword>
<dbReference type="PANTHER" id="PTHR33362">
    <property type="entry name" value="SIALIC ACID TRAP TRANSPORTER PERMEASE PROTEIN SIAT-RELATED"/>
    <property type="match status" value="1"/>
</dbReference>
<gene>
    <name evidence="9" type="ORF">SAMN04488075_3034</name>
</gene>
<dbReference type="GO" id="GO:0005886">
    <property type="term" value="C:plasma membrane"/>
    <property type="evidence" value="ECO:0007669"/>
    <property type="project" value="UniProtKB-SubCell"/>
</dbReference>
<dbReference type="Proteomes" id="UP000199125">
    <property type="component" value="Unassembled WGS sequence"/>
</dbReference>
<feature type="transmembrane region" description="Helical" evidence="7">
    <location>
        <begin position="272"/>
        <end position="293"/>
    </location>
</feature>
<keyword evidence="2" id="KW-1003">Cell membrane</keyword>
<reference evidence="10" key="1">
    <citation type="submission" date="2016-10" db="EMBL/GenBank/DDBJ databases">
        <authorList>
            <person name="Varghese N."/>
            <person name="Submissions S."/>
        </authorList>
    </citation>
    <scope>NUCLEOTIDE SEQUENCE [LARGE SCALE GENOMIC DNA]</scope>
    <source>
        <strain evidence="10">DSM 11593</strain>
    </source>
</reference>
<evidence type="ECO:0000256" key="6">
    <source>
        <dbReference type="ARBA" id="ARBA00023136"/>
    </source>
</evidence>
<proteinExistence type="inferred from homology"/>
<feature type="domain" description="TRAP C4-dicarboxylate transport system permease DctM subunit" evidence="8">
    <location>
        <begin position="12"/>
        <end position="421"/>
    </location>
</feature>
<dbReference type="OrthoDB" id="9790209at2"/>
<keyword evidence="10" id="KW-1185">Reference proteome</keyword>
<keyword evidence="6 7" id="KW-0472">Membrane</keyword>
<evidence type="ECO:0000313" key="9">
    <source>
        <dbReference type="EMBL" id="SEI11895.1"/>
    </source>
</evidence>
<feature type="transmembrane region" description="Helical" evidence="7">
    <location>
        <begin position="97"/>
        <end position="122"/>
    </location>
</feature>
<dbReference type="InterPro" id="IPR010656">
    <property type="entry name" value="DctM"/>
</dbReference>
<comment type="similarity">
    <text evidence="7">Belongs to the TRAP transporter large permease family.</text>
</comment>
<dbReference type="NCBIfam" id="TIGR00786">
    <property type="entry name" value="dctM"/>
    <property type="match status" value="1"/>
</dbReference>
<feature type="transmembrane region" description="Helical" evidence="7">
    <location>
        <begin position="171"/>
        <end position="191"/>
    </location>
</feature>
<dbReference type="GO" id="GO:0022857">
    <property type="term" value="F:transmembrane transporter activity"/>
    <property type="evidence" value="ECO:0007669"/>
    <property type="project" value="UniProtKB-UniRule"/>
</dbReference>
<dbReference type="EMBL" id="FNXG01000008">
    <property type="protein sequence ID" value="SEI11895.1"/>
    <property type="molecule type" value="Genomic_DNA"/>
</dbReference>
<evidence type="ECO:0000256" key="3">
    <source>
        <dbReference type="ARBA" id="ARBA00022519"/>
    </source>
</evidence>
<keyword evidence="7" id="KW-0813">Transport</keyword>
<feature type="transmembrane region" description="Helical" evidence="7">
    <location>
        <begin position="143"/>
        <end position="165"/>
    </location>
</feature>
<organism evidence="9 10">
    <name type="scientific">Paracoccus alkenifer</name>
    <dbReference type="NCBI Taxonomy" id="65735"/>
    <lineage>
        <taxon>Bacteria</taxon>
        <taxon>Pseudomonadati</taxon>
        <taxon>Pseudomonadota</taxon>
        <taxon>Alphaproteobacteria</taxon>
        <taxon>Rhodobacterales</taxon>
        <taxon>Paracoccaceae</taxon>
        <taxon>Paracoccus</taxon>
    </lineage>
</organism>
<evidence type="ECO:0000256" key="1">
    <source>
        <dbReference type="ARBA" id="ARBA00004429"/>
    </source>
</evidence>
<name>A0A1H6NMF0_9RHOB</name>
<dbReference type="AlphaFoldDB" id="A0A1H6NMF0"/>
<evidence type="ECO:0000259" key="8">
    <source>
        <dbReference type="Pfam" id="PF06808"/>
    </source>
</evidence>
<evidence type="ECO:0000256" key="5">
    <source>
        <dbReference type="ARBA" id="ARBA00022989"/>
    </source>
</evidence>
<evidence type="ECO:0000256" key="4">
    <source>
        <dbReference type="ARBA" id="ARBA00022692"/>
    </source>
</evidence>
<feature type="transmembrane region" description="Helical" evidence="7">
    <location>
        <begin position="221"/>
        <end position="239"/>
    </location>
</feature>
<feature type="transmembrane region" description="Helical" evidence="7">
    <location>
        <begin position="313"/>
        <end position="330"/>
    </location>
</feature>
<dbReference type="RefSeq" id="WP_090848928.1">
    <property type="nucleotide sequence ID" value="NZ_FNXG01000008.1"/>
</dbReference>
<feature type="transmembrane region" description="Helical" evidence="7">
    <location>
        <begin position="362"/>
        <end position="385"/>
    </location>
</feature>
<feature type="transmembrane region" description="Helical" evidence="7">
    <location>
        <begin position="337"/>
        <end position="356"/>
    </location>
</feature>
<evidence type="ECO:0000313" key="10">
    <source>
        <dbReference type="Proteomes" id="UP000199125"/>
    </source>
</evidence>
<dbReference type="PIRSF" id="PIRSF006066">
    <property type="entry name" value="HI0050"/>
    <property type="match status" value="1"/>
</dbReference>
<feature type="transmembrane region" description="Helical" evidence="7">
    <location>
        <begin position="397"/>
        <end position="425"/>
    </location>
</feature>
<dbReference type="InterPro" id="IPR004681">
    <property type="entry name" value="TRAP_DctM"/>
</dbReference>
<dbReference type="Pfam" id="PF06808">
    <property type="entry name" value="DctM"/>
    <property type="match status" value="1"/>
</dbReference>
<protein>
    <recommendedName>
        <fullName evidence="7">TRAP transporter large permease protein</fullName>
    </recommendedName>
</protein>
<evidence type="ECO:0000256" key="2">
    <source>
        <dbReference type="ARBA" id="ARBA00022475"/>
    </source>
</evidence>
<comment type="subunit">
    <text evidence="7">The complex comprises the extracytoplasmic solute receptor protein and the two transmembrane proteins.</text>
</comment>
<comment type="function">
    <text evidence="7">Part of the tripartite ATP-independent periplasmic (TRAP) transport system.</text>
</comment>
<comment type="subcellular location">
    <subcellularLocation>
        <location evidence="1 7">Cell inner membrane</location>
        <topology evidence="1 7">Multi-pass membrane protein</topology>
    </subcellularLocation>
</comment>
<dbReference type="PANTHER" id="PTHR33362:SF5">
    <property type="entry name" value="C4-DICARBOXYLATE TRAP TRANSPORTER LARGE PERMEASE PROTEIN DCTM"/>
    <property type="match status" value="1"/>
</dbReference>
<evidence type="ECO:0000256" key="7">
    <source>
        <dbReference type="RuleBase" id="RU369079"/>
    </source>
</evidence>
<keyword evidence="4 7" id="KW-0812">Transmembrane</keyword>
<feature type="transmembrane region" description="Helical" evidence="7">
    <location>
        <begin position="57"/>
        <end position="77"/>
    </location>
</feature>